<dbReference type="STRING" id="1834516.BL253_01850"/>
<dbReference type="SUPFAM" id="SSF51735">
    <property type="entry name" value="NAD(P)-binding Rossmann-fold domains"/>
    <property type="match status" value="1"/>
</dbReference>
<evidence type="ECO:0000313" key="5">
    <source>
        <dbReference type="Proteomes" id="UP000188929"/>
    </source>
</evidence>
<sequence>MSETGGGEGQLAGKVVAVTGATSGSGLAIARRFATEGASVVLLARGAERLKALEEELGPRAVGVTTDVGDPDSVRSAFEAIRAQFGKLDILINNAGLHRPAPFEALSDEDISRVVRTNLMGPIYTCRAAIPLIRAAGGGDIINTSSEVTLEVFPYEAIYKSTKAGLEALGQALGLEFEKEEIRVTTLIQGVALGEGGGSTDWEDSGEHTHLVWPRLQAEGTINRVIGKHGGMTVESVADVHIFIATRPRGQKLDVVRARSY</sequence>
<dbReference type="GO" id="GO:0016491">
    <property type="term" value="F:oxidoreductase activity"/>
    <property type="evidence" value="ECO:0007669"/>
    <property type="project" value="UniProtKB-KW"/>
</dbReference>
<dbReference type="PRINTS" id="PR00081">
    <property type="entry name" value="GDHRDH"/>
</dbReference>
<gene>
    <name evidence="4" type="ORF">BL253_01850</name>
</gene>
<organism evidence="4 5">
    <name type="scientific">Pseudofrankia asymbiotica</name>
    <dbReference type="NCBI Taxonomy" id="1834516"/>
    <lineage>
        <taxon>Bacteria</taxon>
        <taxon>Bacillati</taxon>
        <taxon>Actinomycetota</taxon>
        <taxon>Actinomycetes</taxon>
        <taxon>Frankiales</taxon>
        <taxon>Frankiaceae</taxon>
        <taxon>Pseudofrankia</taxon>
    </lineage>
</organism>
<dbReference type="Pfam" id="PF00106">
    <property type="entry name" value="adh_short"/>
    <property type="match status" value="1"/>
</dbReference>
<evidence type="ECO:0000256" key="1">
    <source>
        <dbReference type="ARBA" id="ARBA00006484"/>
    </source>
</evidence>
<dbReference type="PRINTS" id="PR00080">
    <property type="entry name" value="SDRFAMILY"/>
</dbReference>
<dbReference type="EMBL" id="MOMC01000005">
    <property type="protein sequence ID" value="ONH33350.1"/>
    <property type="molecule type" value="Genomic_DNA"/>
</dbReference>
<comment type="similarity">
    <text evidence="1 3">Belongs to the short-chain dehydrogenases/reductases (SDR) family.</text>
</comment>
<dbReference type="CDD" id="cd05233">
    <property type="entry name" value="SDR_c"/>
    <property type="match status" value="1"/>
</dbReference>
<dbReference type="InterPro" id="IPR002347">
    <property type="entry name" value="SDR_fam"/>
</dbReference>
<dbReference type="Proteomes" id="UP000188929">
    <property type="component" value="Unassembled WGS sequence"/>
</dbReference>
<protein>
    <submittedName>
        <fullName evidence="4">Short-chain dehydrogenase</fullName>
    </submittedName>
</protein>
<evidence type="ECO:0000256" key="3">
    <source>
        <dbReference type="RuleBase" id="RU000363"/>
    </source>
</evidence>
<dbReference type="InterPro" id="IPR036291">
    <property type="entry name" value="NAD(P)-bd_dom_sf"/>
</dbReference>
<evidence type="ECO:0000313" key="4">
    <source>
        <dbReference type="EMBL" id="ONH33350.1"/>
    </source>
</evidence>
<comment type="caution">
    <text evidence="4">The sequence shown here is derived from an EMBL/GenBank/DDBJ whole genome shotgun (WGS) entry which is preliminary data.</text>
</comment>
<dbReference type="OrthoDB" id="9775296at2"/>
<evidence type="ECO:0000256" key="2">
    <source>
        <dbReference type="ARBA" id="ARBA00023002"/>
    </source>
</evidence>
<name>A0A1V2IK14_9ACTN</name>
<dbReference type="PANTHER" id="PTHR43669">
    <property type="entry name" value="5-KETO-D-GLUCONATE 5-REDUCTASE"/>
    <property type="match status" value="1"/>
</dbReference>
<reference evidence="5" key="1">
    <citation type="submission" date="2016-10" db="EMBL/GenBank/DDBJ databases">
        <title>Frankia sp. NRRL B-16386 Genome sequencing.</title>
        <authorList>
            <person name="Ghodhbane-Gtari F."/>
            <person name="Swanson E."/>
            <person name="Gueddou A."/>
            <person name="Hezbri K."/>
            <person name="Ktari K."/>
            <person name="Nouioui I."/>
            <person name="Morris K."/>
            <person name="Simpson S."/>
            <person name="Abebe-Akele F."/>
            <person name="Thomas K."/>
            <person name="Gtari M."/>
            <person name="Tisa L.S."/>
        </authorList>
    </citation>
    <scope>NUCLEOTIDE SEQUENCE [LARGE SCALE GENOMIC DNA]</scope>
    <source>
        <strain evidence="5">NRRL B-16386</strain>
    </source>
</reference>
<keyword evidence="5" id="KW-1185">Reference proteome</keyword>
<keyword evidence="2" id="KW-0560">Oxidoreductase</keyword>
<dbReference type="AlphaFoldDB" id="A0A1V2IK14"/>
<dbReference type="RefSeq" id="WP_076812993.1">
    <property type="nucleotide sequence ID" value="NZ_MOMC01000005.1"/>
</dbReference>
<accession>A0A1V2IK14</accession>
<proteinExistence type="inferred from homology"/>
<dbReference type="Gene3D" id="3.40.50.720">
    <property type="entry name" value="NAD(P)-binding Rossmann-like Domain"/>
    <property type="match status" value="1"/>
</dbReference>
<dbReference type="PANTHER" id="PTHR43669:SF3">
    <property type="entry name" value="ALCOHOL DEHYDROGENASE, PUTATIVE (AFU_ORTHOLOGUE AFUA_3G03445)-RELATED"/>
    <property type="match status" value="1"/>
</dbReference>